<keyword evidence="3" id="KW-1185">Reference proteome</keyword>
<comment type="caution">
    <text evidence="2">The sequence shown here is derived from an EMBL/GenBank/DDBJ whole genome shotgun (WGS) entry which is preliminary data.</text>
</comment>
<dbReference type="AlphaFoldDB" id="A0ABD1WPP3"/>
<organism evidence="2 3">
    <name type="scientific">Forsythia ovata</name>
    <dbReference type="NCBI Taxonomy" id="205694"/>
    <lineage>
        <taxon>Eukaryota</taxon>
        <taxon>Viridiplantae</taxon>
        <taxon>Streptophyta</taxon>
        <taxon>Embryophyta</taxon>
        <taxon>Tracheophyta</taxon>
        <taxon>Spermatophyta</taxon>
        <taxon>Magnoliopsida</taxon>
        <taxon>eudicotyledons</taxon>
        <taxon>Gunneridae</taxon>
        <taxon>Pentapetalae</taxon>
        <taxon>asterids</taxon>
        <taxon>lamiids</taxon>
        <taxon>Lamiales</taxon>
        <taxon>Oleaceae</taxon>
        <taxon>Forsythieae</taxon>
        <taxon>Forsythia</taxon>
    </lineage>
</organism>
<proteinExistence type="predicted"/>
<dbReference type="Proteomes" id="UP001604277">
    <property type="component" value="Unassembled WGS sequence"/>
</dbReference>
<accession>A0ABD1WPP3</accession>
<protein>
    <submittedName>
        <fullName evidence="2">Uncharacterized protein</fullName>
    </submittedName>
</protein>
<feature type="region of interest" description="Disordered" evidence="1">
    <location>
        <begin position="1"/>
        <end position="34"/>
    </location>
</feature>
<evidence type="ECO:0000313" key="3">
    <source>
        <dbReference type="Proteomes" id="UP001604277"/>
    </source>
</evidence>
<dbReference type="EMBL" id="JBFOLJ010000002">
    <property type="protein sequence ID" value="KAL2551440.1"/>
    <property type="molecule type" value="Genomic_DNA"/>
</dbReference>
<gene>
    <name evidence="2" type="ORF">Fot_05059</name>
</gene>
<name>A0ABD1WPP3_9LAMI</name>
<evidence type="ECO:0000313" key="2">
    <source>
        <dbReference type="EMBL" id="KAL2551440.1"/>
    </source>
</evidence>
<reference evidence="3" key="1">
    <citation type="submission" date="2024-07" db="EMBL/GenBank/DDBJ databases">
        <title>Two chromosome-level genome assemblies of Korean endemic species Abeliophyllum distichum and Forsythia ovata (Oleaceae).</title>
        <authorList>
            <person name="Jang H."/>
        </authorList>
    </citation>
    <scope>NUCLEOTIDE SEQUENCE [LARGE SCALE GENOMIC DNA]</scope>
</reference>
<evidence type="ECO:0000256" key="1">
    <source>
        <dbReference type="SAM" id="MobiDB-lite"/>
    </source>
</evidence>
<sequence length="112" mass="12802">MVVDTRVETAEEGNMEAAVDTKGENGPTKGCTENPKVHKVFLRKKKRKVVATPEIEEQPQKTRVKKPSQWVSSLYTTKGQWIKHVDAIDLFRDVDPVQDKEFSKWYNQLGDG</sequence>